<comment type="caution">
    <text evidence="1">The sequence shown here is derived from an EMBL/GenBank/DDBJ whole genome shotgun (WGS) entry which is preliminary data.</text>
</comment>
<dbReference type="Proteomes" id="UP001274830">
    <property type="component" value="Unassembled WGS sequence"/>
</dbReference>
<protein>
    <submittedName>
        <fullName evidence="1">Uncharacterized protein</fullName>
    </submittedName>
</protein>
<reference evidence="1" key="1">
    <citation type="submission" date="2023-07" db="EMBL/GenBank/DDBJ databases">
        <title>Black Yeasts Isolated from many extreme environments.</title>
        <authorList>
            <person name="Coleine C."/>
            <person name="Stajich J.E."/>
            <person name="Selbmann L."/>
        </authorList>
    </citation>
    <scope>NUCLEOTIDE SEQUENCE</scope>
    <source>
        <strain evidence="1">CCFEE 5485</strain>
    </source>
</reference>
<dbReference type="EMBL" id="JAUTXT010000054">
    <property type="protein sequence ID" value="KAK3670547.1"/>
    <property type="molecule type" value="Genomic_DNA"/>
</dbReference>
<organism evidence="1 2">
    <name type="scientific">Recurvomyces mirabilis</name>
    <dbReference type="NCBI Taxonomy" id="574656"/>
    <lineage>
        <taxon>Eukaryota</taxon>
        <taxon>Fungi</taxon>
        <taxon>Dikarya</taxon>
        <taxon>Ascomycota</taxon>
        <taxon>Pezizomycotina</taxon>
        <taxon>Dothideomycetes</taxon>
        <taxon>Dothideomycetidae</taxon>
        <taxon>Mycosphaerellales</taxon>
        <taxon>Teratosphaeriaceae</taxon>
        <taxon>Recurvomyces</taxon>
    </lineage>
</organism>
<accession>A0AAE0TNK3</accession>
<keyword evidence="2" id="KW-1185">Reference proteome</keyword>
<sequence length="162" mass="18614">MDVRDYTRFIRLIGTWQKDPTELLFKQSRMHLLHPVSPDPRPALLFLRQVVNSTHPFSQDILNAKNARVQIMIFWYIVWAAQALARQGLAVEAGELIDIGVQHYPVIFCKPGYFPNTRVTNSDLDLPRSHGLTSRLGFGSTRYGAEDEARELQRIQVLREPS</sequence>
<evidence type="ECO:0000313" key="2">
    <source>
        <dbReference type="Proteomes" id="UP001274830"/>
    </source>
</evidence>
<evidence type="ECO:0000313" key="1">
    <source>
        <dbReference type="EMBL" id="KAK3670547.1"/>
    </source>
</evidence>
<name>A0AAE0TNK3_9PEZI</name>
<gene>
    <name evidence="1" type="ORF">LTR78_009515</name>
</gene>
<proteinExistence type="predicted"/>
<dbReference type="AlphaFoldDB" id="A0AAE0TNK3"/>